<dbReference type="EMBL" id="CALNXK010000002">
    <property type="protein sequence ID" value="CAH3033823.1"/>
    <property type="molecule type" value="Genomic_DNA"/>
</dbReference>
<keyword evidence="3" id="KW-1185">Reference proteome</keyword>
<sequence length="153" mass="17876">SKNDDRSSSDSVSRHQEDSTSDAGTSGRASPERWKDEDLGWFPNPKGEYSEFSNSILLKFYLSCWTTCPYKERFRRCFVTERKRQSRNAPLPTRRPYSDFIKLLHFHYLSWSETATDDREPGDFQPRTQIKRLFKGSILVSGDSEVITEYSDK</sequence>
<accession>A0ABN8MQU3</accession>
<evidence type="ECO:0000256" key="1">
    <source>
        <dbReference type="SAM" id="MobiDB-lite"/>
    </source>
</evidence>
<comment type="caution">
    <text evidence="2">The sequence shown here is derived from an EMBL/GenBank/DDBJ whole genome shotgun (WGS) entry which is preliminary data.</text>
</comment>
<gene>
    <name evidence="2" type="ORF">PLOB_00016101</name>
</gene>
<feature type="region of interest" description="Disordered" evidence="1">
    <location>
        <begin position="1"/>
        <end position="38"/>
    </location>
</feature>
<name>A0ABN8MQU3_9CNID</name>
<feature type="compositionally biased region" description="Basic and acidic residues" evidence="1">
    <location>
        <begin position="1"/>
        <end position="18"/>
    </location>
</feature>
<protein>
    <submittedName>
        <fullName evidence="2">Uncharacterized protein</fullName>
    </submittedName>
</protein>
<reference evidence="2 3" key="1">
    <citation type="submission" date="2022-05" db="EMBL/GenBank/DDBJ databases">
        <authorList>
            <consortium name="Genoscope - CEA"/>
            <person name="William W."/>
        </authorList>
    </citation>
    <scope>NUCLEOTIDE SEQUENCE [LARGE SCALE GENOMIC DNA]</scope>
</reference>
<organism evidence="2 3">
    <name type="scientific">Porites lobata</name>
    <dbReference type="NCBI Taxonomy" id="104759"/>
    <lineage>
        <taxon>Eukaryota</taxon>
        <taxon>Metazoa</taxon>
        <taxon>Cnidaria</taxon>
        <taxon>Anthozoa</taxon>
        <taxon>Hexacorallia</taxon>
        <taxon>Scleractinia</taxon>
        <taxon>Fungiina</taxon>
        <taxon>Poritidae</taxon>
        <taxon>Porites</taxon>
    </lineage>
</organism>
<evidence type="ECO:0000313" key="3">
    <source>
        <dbReference type="Proteomes" id="UP001159405"/>
    </source>
</evidence>
<dbReference type="Proteomes" id="UP001159405">
    <property type="component" value="Unassembled WGS sequence"/>
</dbReference>
<evidence type="ECO:0000313" key="2">
    <source>
        <dbReference type="EMBL" id="CAH3033823.1"/>
    </source>
</evidence>
<feature type="non-terminal residue" evidence="2">
    <location>
        <position position="1"/>
    </location>
</feature>
<proteinExistence type="predicted"/>